<protein>
    <recommendedName>
        <fullName evidence="3">ATP-grasp domain-containing protein</fullName>
    </recommendedName>
</protein>
<dbReference type="InterPro" id="IPR053191">
    <property type="entry name" value="DcsG_Biosynth_Enzyme"/>
</dbReference>
<name>A0A177WQP5_BATDL</name>
<dbReference type="eggNOG" id="ENOG502S74X">
    <property type="taxonomic scope" value="Eukaryota"/>
</dbReference>
<dbReference type="EMBL" id="DS022306">
    <property type="protein sequence ID" value="OAJ41965.1"/>
    <property type="molecule type" value="Genomic_DNA"/>
</dbReference>
<reference evidence="1 2" key="1">
    <citation type="submission" date="2006-10" db="EMBL/GenBank/DDBJ databases">
        <title>The Genome Sequence of Batrachochytrium dendrobatidis JEL423.</title>
        <authorList>
            <consortium name="The Broad Institute Genome Sequencing Platform"/>
            <person name="Birren B."/>
            <person name="Lander E."/>
            <person name="Galagan J."/>
            <person name="Cuomo C."/>
            <person name="Devon K."/>
            <person name="Jaffe D."/>
            <person name="Butler J."/>
            <person name="Alvarez P."/>
            <person name="Gnerre S."/>
            <person name="Grabherr M."/>
            <person name="Kleber M."/>
            <person name="Mauceli E."/>
            <person name="Brockman W."/>
            <person name="Young S."/>
            <person name="LaButti K."/>
            <person name="Sykes S."/>
            <person name="DeCaprio D."/>
            <person name="Crawford M."/>
            <person name="Koehrsen M."/>
            <person name="Engels R."/>
            <person name="Montgomery P."/>
            <person name="Pearson M."/>
            <person name="Howarth C."/>
            <person name="Larson L."/>
            <person name="White J."/>
            <person name="O'Leary S."/>
            <person name="Kodira C."/>
            <person name="Zeng Q."/>
            <person name="Yandava C."/>
            <person name="Alvarado L."/>
            <person name="Longcore J."/>
            <person name="James T."/>
        </authorList>
    </citation>
    <scope>NUCLEOTIDE SEQUENCE [LARGE SCALE GENOMIC DNA]</scope>
    <source>
        <strain evidence="1 2">JEL423</strain>
    </source>
</reference>
<evidence type="ECO:0000313" key="1">
    <source>
        <dbReference type="EMBL" id="OAJ41965.1"/>
    </source>
</evidence>
<dbReference type="AlphaFoldDB" id="A0A177WQP5"/>
<gene>
    <name evidence="1" type="ORF">BDEG_25484</name>
</gene>
<evidence type="ECO:0008006" key="3">
    <source>
        <dbReference type="Google" id="ProtNLM"/>
    </source>
</evidence>
<dbReference type="STRING" id="403673.A0A177WQP5"/>
<dbReference type="VEuPathDB" id="FungiDB:BDEG_25484"/>
<reference evidence="1 2" key="2">
    <citation type="submission" date="2016-05" db="EMBL/GenBank/DDBJ databases">
        <title>Lineage-specific infection strategies underlie the spectrum of fungal disease in amphibians.</title>
        <authorList>
            <person name="Cuomo C.A."/>
            <person name="Farrer R.A."/>
            <person name="James T."/>
            <person name="Longcore J."/>
            <person name="Birren B."/>
        </authorList>
    </citation>
    <scope>NUCLEOTIDE SEQUENCE [LARGE SCALE GENOMIC DNA]</scope>
    <source>
        <strain evidence="1 2">JEL423</strain>
    </source>
</reference>
<sequence length="388" mass="43611">MKYIAIPTYSSSEALPALETYSPGSSLPTLTLSEEHLEMAMYLMAKPTTPITIESPIWSDPTIDWAKYSMVLVQDARDYDRNVHAFRQWLASLTVPVFNPSSVVNWNINKNYLLELSKTVETVPTLFITRHQWESIRDQLNPHQDVGALVAQLVHQAQPDSFTCLPQDYPSAAGYVIKPSVSLNSQNTERFTATMEMQAAQAHIDAVFASKGDTETTILIQPFLKEIQLDGEVSLVFIGGVYSHSVQKTVKKGDFRVQEQWGGSCKRVTSPASVVTLAEQILTEAQKAYDPLNQVNQLLYARVDIVLIDGVKPVLMELELIEPSLYLSYDDTALENLPMQYLLFWKNNNCSILIFLIKMEFGFNAQMIWVGSRLVYPVSILSSARQCS</sequence>
<dbReference type="PANTHER" id="PTHR39217:SF1">
    <property type="entry name" value="GLUTATHIONE SYNTHETASE"/>
    <property type="match status" value="1"/>
</dbReference>
<dbReference type="PANTHER" id="PTHR39217">
    <property type="match status" value="1"/>
</dbReference>
<dbReference type="SUPFAM" id="SSF56059">
    <property type="entry name" value="Glutathione synthetase ATP-binding domain-like"/>
    <property type="match status" value="1"/>
</dbReference>
<dbReference type="Proteomes" id="UP000077115">
    <property type="component" value="Unassembled WGS sequence"/>
</dbReference>
<accession>A0A177WQP5</accession>
<evidence type="ECO:0000313" key="2">
    <source>
        <dbReference type="Proteomes" id="UP000077115"/>
    </source>
</evidence>
<proteinExistence type="predicted"/>
<dbReference type="OrthoDB" id="406765at2759"/>
<organism evidence="1 2">
    <name type="scientific">Batrachochytrium dendrobatidis (strain JEL423)</name>
    <dbReference type="NCBI Taxonomy" id="403673"/>
    <lineage>
        <taxon>Eukaryota</taxon>
        <taxon>Fungi</taxon>
        <taxon>Fungi incertae sedis</taxon>
        <taxon>Chytridiomycota</taxon>
        <taxon>Chytridiomycota incertae sedis</taxon>
        <taxon>Chytridiomycetes</taxon>
        <taxon>Rhizophydiales</taxon>
        <taxon>Rhizophydiales incertae sedis</taxon>
        <taxon>Batrachochytrium</taxon>
    </lineage>
</organism>